<reference evidence="2 3" key="1">
    <citation type="submission" date="2018-06" db="EMBL/GenBank/DDBJ databases">
        <title>Comparative genomics reveals the genomic features of Rhizophagus irregularis, R. cerebriforme, R. diaphanum and Gigaspora rosea, and their symbiotic lifestyle signature.</title>
        <authorList>
            <person name="Morin E."/>
            <person name="San Clemente H."/>
            <person name="Chen E.C.H."/>
            <person name="De La Providencia I."/>
            <person name="Hainaut M."/>
            <person name="Kuo A."/>
            <person name="Kohler A."/>
            <person name="Murat C."/>
            <person name="Tang N."/>
            <person name="Roy S."/>
            <person name="Loubradou J."/>
            <person name="Henrissat B."/>
            <person name="Grigoriev I.V."/>
            <person name="Corradi N."/>
            <person name="Roux C."/>
            <person name="Martin F.M."/>
        </authorList>
    </citation>
    <scope>NUCLEOTIDE SEQUENCE [LARGE SCALE GENOMIC DNA]</scope>
    <source>
        <strain evidence="2 3">DAOM 194757</strain>
    </source>
</reference>
<accession>A0A397TZF8</accession>
<protein>
    <submittedName>
        <fullName evidence="2">Uncharacterized protein</fullName>
    </submittedName>
</protein>
<keyword evidence="1" id="KW-0472">Membrane</keyword>
<feature type="transmembrane region" description="Helical" evidence="1">
    <location>
        <begin position="17"/>
        <end position="37"/>
    </location>
</feature>
<name>A0A397TZF8_9GLOM</name>
<feature type="transmembrane region" description="Helical" evidence="1">
    <location>
        <begin position="43"/>
        <end position="58"/>
    </location>
</feature>
<sequence>FFSDITLRRRHSLESSLFGIVVLVSTIFSIFISSVLLLVCRRLVVSSFIFFKFVLYWFG</sequence>
<gene>
    <name evidence="2" type="ORF">C2G38_2255026</name>
</gene>
<keyword evidence="1" id="KW-1133">Transmembrane helix</keyword>
<proteinExistence type="predicted"/>
<dbReference type="AlphaFoldDB" id="A0A397TZF8"/>
<dbReference type="Proteomes" id="UP000266673">
    <property type="component" value="Unassembled WGS sequence"/>
</dbReference>
<comment type="caution">
    <text evidence="2">The sequence shown here is derived from an EMBL/GenBank/DDBJ whole genome shotgun (WGS) entry which is preliminary data.</text>
</comment>
<organism evidence="2 3">
    <name type="scientific">Gigaspora rosea</name>
    <dbReference type="NCBI Taxonomy" id="44941"/>
    <lineage>
        <taxon>Eukaryota</taxon>
        <taxon>Fungi</taxon>
        <taxon>Fungi incertae sedis</taxon>
        <taxon>Mucoromycota</taxon>
        <taxon>Glomeromycotina</taxon>
        <taxon>Glomeromycetes</taxon>
        <taxon>Diversisporales</taxon>
        <taxon>Gigasporaceae</taxon>
        <taxon>Gigaspora</taxon>
    </lineage>
</organism>
<evidence type="ECO:0000313" key="3">
    <source>
        <dbReference type="Proteomes" id="UP000266673"/>
    </source>
</evidence>
<evidence type="ECO:0000313" key="2">
    <source>
        <dbReference type="EMBL" id="RIB03360.1"/>
    </source>
</evidence>
<evidence type="ECO:0000256" key="1">
    <source>
        <dbReference type="SAM" id="Phobius"/>
    </source>
</evidence>
<feature type="non-terminal residue" evidence="2">
    <location>
        <position position="1"/>
    </location>
</feature>
<keyword evidence="3" id="KW-1185">Reference proteome</keyword>
<dbReference type="EMBL" id="QKWP01002434">
    <property type="protein sequence ID" value="RIB03360.1"/>
    <property type="molecule type" value="Genomic_DNA"/>
</dbReference>
<keyword evidence="1" id="KW-0812">Transmembrane</keyword>